<dbReference type="PANTHER" id="PTHR39555">
    <property type="entry name" value="FIMBRIAL ASSEMBLY PROTEIN PILO-LIKE PROTEIN-RELATED"/>
    <property type="match status" value="1"/>
</dbReference>
<keyword evidence="1" id="KW-1133">Transmembrane helix</keyword>
<gene>
    <name evidence="2" type="ORF">A3C88_01760</name>
</gene>
<dbReference type="AlphaFoldDB" id="A0A1F8FVX6"/>
<dbReference type="EMBL" id="MGJZ01000029">
    <property type="protein sequence ID" value="OGN16586.1"/>
    <property type="molecule type" value="Genomic_DNA"/>
</dbReference>
<protein>
    <recommendedName>
        <fullName evidence="4">Pilus assembly protein PilO</fullName>
    </recommendedName>
</protein>
<keyword evidence="1" id="KW-0812">Transmembrane</keyword>
<organism evidence="2 3">
    <name type="scientific">Candidatus Yanofskybacteria bacterium RIFCSPHIGHO2_02_FULL_50_12</name>
    <dbReference type="NCBI Taxonomy" id="1802685"/>
    <lineage>
        <taxon>Bacteria</taxon>
        <taxon>Candidatus Yanofskyibacteriota</taxon>
    </lineage>
</organism>
<dbReference type="Proteomes" id="UP000178117">
    <property type="component" value="Unassembled WGS sequence"/>
</dbReference>
<accession>A0A1F8FVX6</accession>
<evidence type="ECO:0000313" key="2">
    <source>
        <dbReference type="EMBL" id="OGN16586.1"/>
    </source>
</evidence>
<dbReference type="GO" id="GO:0043107">
    <property type="term" value="P:type IV pilus-dependent motility"/>
    <property type="evidence" value="ECO:0007669"/>
    <property type="project" value="InterPro"/>
</dbReference>
<dbReference type="InterPro" id="IPR007445">
    <property type="entry name" value="PilO"/>
</dbReference>
<dbReference type="InterPro" id="IPR014717">
    <property type="entry name" value="Transl_elong_EF1B/ribsomal_bS6"/>
</dbReference>
<proteinExistence type="predicted"/>
<reference evidence="2 3" key="1">
    <citation type="journal article" date="2016" name="Nat. Commun.">
        <title>Thousands of microbial genomes shed light on interconnected biogeochemical processes in an aquifer system.</title>
        <authorList>
            <person name="Anantharaman K."/>
            <person name="Brown C.T."/>
            <person name="Hug L.A."/>
            <person name="Sharon I."/>
            <person name="Castelle C.J."/>
            <person name="Probst A.J."/>
            <person name="Thomas B.C."/>
            <person name="Singh A."/>
            <person name="Wilkins M.J."/>
            <person name="Karaoz U."/>
            <person name="Brodie E.L."/>
            <person name="Williams K.H."/>
            <person name="Hubbard S.S."/>
            <person name="Banfield J.F."/>
        </authorList>
    </citation>
    <scope>NUCLEOTIDE SEQUENCE [LARGE SCALE GENOMIC DNA]</scope>
</reference>
<evidence type="ECO:0000256" key="1">
    <source>
        <dbReference type="SAM" id="Phobius"/>
    </source>
</evidence>
<evidence type="ECO:0008006" key="4">
    <source>
        <dbReference type="Google" id="ProtNLM"/>
    </source>
</evidence>
<feature type="transmembrane region" description="Helical" evidence="1">
    <location>
        <begin position="6"/>
        <end position="28"/>
    </location>
</feature>
<evidence type="ECO:0000313" key="3">
    <source>
        <dbReference type="Proteomes" id="UP000178117"/>
    </source>
</evidence>
<dbReference type="STRING" id="1802685.A3C88_01760"/>
<comment type="caution">
    <text evidence="2">The sequence shown here is derived from an EMBL/GenBank/DDBJ whole genome shotgun (WGS) entry which is preliminary data.</text>
</comment>
<dbReference type="Gene3D" id="3.30.70.60">
    <property type="match status" value="1"/>
</dbReference>
<name>A0A1F8FVX6_9BACT</name>
<dbReference type="Pfam" id="PF04350">
    <property type="entry name" value="PilO"/>
    <property type="match status" value="1"/>
</dbReference>
<dbReference type="GO" id="GO:0043683">
    <property type="term" value="P:type IV pilus assembly"/>
    <property type="evidence" value="ECO:0007669"/>
    <property type="project" value="InterPro"/>
</dbReference>
<sequence>MTSSRTYVGAGLIAVAALLFWILAMPAYDYIGGLRIALEERQTIVDNRTAILANIDSLGQQYSEYSADIRRFENIVPATKSAPELVSAIQAIATQNGLTLTSLALTGVPPGKGDMSLYNTQPIDIGLFGSYPSLRSFLEALESNIRLIDVVSIEASPSSENSTVIGFRIKANAYFLKNAATN</sequence>
<keyword evidence="1" id="KW-0472">Membrane</keyword>
<dbReference type="PANTHER" id="PTHR39555:SF1">
    <property type="entry name" value="TYPE IV PILUS INNER MEMBRANE COMPONENT PILO"/>
    <property type="match status" value="1"/>
</dbReference>